<protein>
    <submittedName>
        <fullName evidence="1">Uncharacterized protein</fullName>
    </submittedName>
</protein>
<dbReference type="AlphaFoldDB" id="A0ABD3P1S9"/>
<keyword evidence="2" id="KW-1185">Reference proteome</keyword>
<sequence>MCYKDTQMNSMRYPHTKPRLPLSWARIGVRVTSGPRQSRSADLGSWFESVMKMLNKDTVHGRRIEMVALCPELCVWPCTPSARKMKDATKAATSSSSYSLTLISQWLHGESPVQSRLCADVRDVAKAHLAAGKMTNLQRDYVNRRYILSTERQLSSEATAQALMRGVRRAQKNHGYY</sequence>
<evidence type="ECO:0000313" key="2">
    <source>
        <dbReference type="Proteomes" id="UP001530315"/>
    </source>
</evidence>
<organism evidence="1 2">
    <name type="scientific">Stephanodiscus triporus</name>
    <dbReference type="NCBI Taxonomy" id="2934178"/>
    <lineage>
        <taxon>Eukaryota</taxon>
        <taxon>Sar</taxon>
        <taxon>Stramenopiles</taxon>
        <taxon>Ochrophyta</taxon>
        <taxon>Bacillariophyta</taxon>
        <taxon>Coscinodiscophyceae</taxon>
        <taxon>Thalassiosirophycidae</taxon>
        <taxon>Stephanodiscales</taxon>
        <taxon>Stephanodiscaceae</taxon>
        <taxon>Stephanodiscus</taxon>
    </lineage>
</organism>
<dbReference type="Proteomes" id="UP001530315">
    <property type="component" value="Unassembled WGS sequence"/>
</dbReference>
<dbReference type="Gene3D" id="3.40.50.720">
    <property type="entry name" value="NAD(P)-binding Rossmann-like Domain"/>
    <property type="match status" value="1"/>
</dbReference>
<proteinExistence type="predicted"/>
<gene>
    <name evidence="1" type="ORF">ACHAW5_005737</name>
</gene>
<dbReference type="EMBL" id="JALLAZ020001028">
    <property type="protein sequence ID" value="KAL3782199.1"/>
    <property type="molecule type" value="Genomic_DNA"/>
</dbReference>
<name>A0ABD3P1S9_9STRA</name>
<reference evidence="1 2" key="1">
    <citation type="submission" date="2024-10" db="EMBL/GenBank/DDBJ databases">
        <title>Updated reference genomes for cyclostephanoid diatoms.</title>
        <authorList>
            <person name="Roberts W.R."/>
            <person name="Alverson A.J."/>
        </authorList>
    </citation>
    <scope>NUCLEOTIDE SEQUENCE [LARGE SCALE GENOMIC DNA]</scope>
    <source>
        <strain evidence="1 2">AJA276-08</strain>
    </source>
</reference>
<evidence type="ECO:0000313" key="1">
    <source>
        <dbReference type="EMBL" id="KAL3782199.1"/>
    </source>
</evidence>
<accession>A0ABD3P1S9</accession>
<comment type="caution">
    <text evidence="1">The sequence shown here is derived from an EMBL/GenBank/DDBJ whole genome shotgun (WGS) entry which is preliminary data.</text>
</comment>